<dbReference type="InterPro" id="IPR002213">
    <property type="entry name" value="UDP_glucos_trans"/>
</dbReference>
<evidence type="ECO:0000313" key="6">
    <source>
        <dbReference type="EMBL" id="MBA4645919.1"/>
    </source>
</evidence>
<proteinExistence type="inferred from homology"/>
<comment type="similarity">
    <text evidence="1 4">Belongs to the UDP-glycosyltransferase family.</text>
</comment>
<dbReference type="EC" id="2.4.1.-" evidence="5"/>
<dbReference type="InterPro" id="IPR035595">
    <property type="entry name" value="UDP_glycos_trans_CS"/>
</dbReference>
<evidence type="ECO:0000256" key="3">
    <source>
        <dbReference type="ARBA" id="ARBA00022679"/>
    </source>
</evidence>
<dbReference type="Gene3D" id="3.40.50.2000">
    <property type="entry name" value="Glycogen Phosphorylase B"/>
    <property type="match status" value="2"/>
</dbReference>
<accession>A0A7C8ZL05</accession>
<evidence type="ECO:0000256" key="2">
    <source>
        <dbReference type="ARBA" id="ARBA00022676"/>
    </source>
</evidence>
<evidence type="ECO:0000256" key="5">
    <source>
        <dbReference type="RuleBase" id="RU362057"/>
    </source>
</evidence>
<dbReference type="GO" id="GO:0080044">
    <property type="term" value="F:quercetin 7-O-glucosyltransferase activity"/>
    <property type="evidence" value="ECO:0007669"/>
    <property type="project" value="TreeGrafter"/>
</dbReference>
<reference evidence="6" key="1">
    <citation type="journal article" date="2013" name="J. Plant Res.">
        <title>Effect of fungi and light on seed germination of three Opuntia species from semiarid lands of central Mexico.</title>
        <authorList>
            <person name="Delgado-Sanchez P."/>
            <person name="Jimenez-Bremont J.F."/>
            <person name="Guerrero-Gonzalez Mde L."/>
            <person name="Flores J."/>
        </authorList>
    </citation>
    <scope>NUCLEOTIDE SEQUENCE</scope>
    <source>
        <tissue evidence="6">Cladode</tissue>
    </source>
</reference>
<keyword evidence="3 4" id="KW-0808">Transferase</keyword>
<dbReference type="PANTHER" id="PTHR11926">
    <property type="entry name" value="GLUCOSYL/GLUCURONOSYL TRANSFERASES"/>
    <property type="match status" value="1"/>
</dbReference>
<dbReference type="EMBL" id="GISG01144058">
    <property type="protein sequence ID" value="MBA4645919.1"/>
    <property type="molecule type" value="Transcribed_RNA"/>
</dbReference>
<name>A0A7C8ZL05_OPUST</name>
<dbReference type="CDD" id="cd03784">
    <property type="entry name" value="GT1_Gtf-like"/>
    <property type="match status" value="1"/>
</dbReference>
<dbReference type="PANTHER" id="PTHR11926:SF774">
    <property type="entry name" value="UDP-GLYCOSYLTRANSFERASE 85A1-RELATED"/>
    <property type="match status" value="1"/>
</dbReference>
<protein>
    <recommendedName>
        <fullName evidence="5">Glycosyltransferase</fullName>
        <ecNumber evidence="5">2.4.1.-</ecNumber>
    </recommendedName>
</protein>
<evidence type="ECO:0000256" key="4">
    <source>
        <dbReference type="RuleBase" id="RU003718"/>
    </source>
</evidence>
<dbReference type="PROSITE" id="PS00375">
    <property type="entry name" value="UDPGT"/>
    <property type="match status" value="1"/>
</dbReference>
<sequence length="481" mass="53628">MENSNSNNKQIKLKKPHAIIVAHPLQGHVIPTVQLALKLASKGFSITFINAENIHHRITAAAAAADGSIFGGGGDVEYMTVSDGLPVEYDRSLNHDRWIGATMHCFPAHIEVAVEKILKSHPSNRCCLIADVYSVWASDVATKFGLVHVAFWTEAALVFDIYLHLHLLQQNGHVGPGARKDTIDYIPGVKSIKPTDLMSYLQDEDRTTICHQYIFGSMEDAKRADFALGNTVQELEDGPISGIQTQIPFFAIGPLLLPGFPKSPVSTSLWAESDCTQWLNSKPPGSVLYVSFGSYAHLRKEELVEIANGIKLSGVNFLWVLRPDMVSSNDSDPLPNGFKDEVQDRGMVVTWTSQAEVLSNKAIGGFLTHCGWNSTLESIWCEIPLLCFPLLTDQFTNRKLIVEEWKIGCNLCEENNSVMREEVSKKIRDLMNGKRGYELKKKMKEVKQIVENARVAQGSSERNVDEFMKELYVAFEKKSYT</sequence>
<dbReference type="GO" id="GO:0080043">
    <property type="term" value="F:quercetin 3-O-glucosyltransferase activity"/>
    <property type="evidence" value="ECO:0007669"/>
    <property type="project" value="TreeGrafter"/>
</dbReference>
<keyword evidence="2 4" id="KW-0328">Glycosyltransferase</keyword>
<dbReference type="AlphaFoldDB" id="A0A7C8ZL05"/>
<dbReference type="Pfam" id="PF00201">
    <property type="entry name" value="UDPGT"/>
    <property type="match status" value="1"/>
</dbReference>
<evidence type="ECO:0000256" key="1">
    <source>
        <dbReference type="ARBA" id="ARBA00009995"/>
    </source>
</evidence>
<reference evidence="6" key="2">
    <citation type="submission" date="2020-07" db="EMBL/GenBank/DDBJ databases">
        <authorList>
            <person name="Vera ALvarez R."/>
            <person name="Arias-Moreno D.M."/>
            <person name="Jimenez-Jacinto V."/>
            <person name="Jimenez-Bremont J.F."/>
            <person name="Swaminathan K."/>
            <person name="Moose S.P."/>
            <person name="Guerrero-Gonzalez M.L."/>
            <person name="Marino-Ramirez L."/>
            <person name="Landsman D."/>
            <person name="Rodriguez-Kessler M."/>
            <person name="Delgado-Sanchez P."/>
        </authorList>
    </citation>
    <scope>NUCLEOTIDE SEQUENCE</scope>
    <source>
        <tissue evidence="6">Cladode</tissue>
    </source>
</reference>
<dbReference type="SUPFAM" id="SSF53756">
    <property type="entry name" value="UDP-Glycosyltransferase/glycogen phosphorylase"/>
    <property type="match status" value="1"/>
</dbReference>
<dbReference type="FunFam" id="3.40.50.2000:FF:000078">
    <property type="entry name" value="Glycosyltransferase"/>
    <property type="match status" value="1"/>
</dbReference>
<organism evidence="6">
    <name type="scientific">Opuntia streptacantha</name>
    <name type="common">Prickly pear cactus</name>
    <name type="synonym">Opuntia cardona</name>
    <dbReference type="NCBI Taxonomy" id="393608"/>
    <lineage>
        <taxon>Eukaryota</taxon>
        <taxon>Viridiplantae</taxon>
        <taxon>Streptophyta</taxon>
        <taxon>Embryophyta</taxon>
        <taxon>Tracheophyta</taxon>
        <taxon>Spermatophyta</taxon>
        <taxon>Magnoliopsida</taxon>
        <taxon>eudicotyledons</taxon>
        <taxon>Gunneridae</taxon>
        <taxon>Pentapetalae</taxon>
        <taxon>Caryophyllales</taxon>
        <taxon>Cactineae</taxon>
        <taxon>Cactaceae</taxon>
        <taxon>Opuntioideae</taxon>
        <taxon>Opuntia</taxon>
    </lineage>
</organism>